<reference evidence="1 2" key="1">
    <citation type="submission" date="2018-12" db="EMBL/GenBank/DDBJ databases">
        <authorList>
            <person name="Toschakov S.V."/>
        </authorList>
    </citation>
    <scope>NUCLEOTIDE SEQUENCE [LARGE SCALE GENOMIC DNA]</scope>
    <source>
        <strain evidence="1 2">GM2012</strain>
    </source>
</reference>
<evidence type="ECO:0000313" key="1">
    <source>
        <dbReference type="EMBL" id="RUL87420.1"/>
    </source>
</evidence>
<accession>A0A432MJJ3</accession>
<reference evidence="1 2" key="2">
    <citation type="submission" date="2019-01" db="EMBL/GenBank/DDBJ databases">
        <title>Tautonia sociabilis, a novel thermotolerant planctomycete of Isosphaeraceae family, isolated from a 4000 m deep subterranean habitat.</title>
        <authorList>
            <person name="Kovaleva O.L."/>
            <person name="Elcheninov A.G."/>
            <person name="Van Heerden E."/>
            <person name="Toshchakov S.V."/>
            <person name="Novikov A."/>
            <person name="Bonch-Osmolovskaya E.A."/>
            <person name="Kublanov I.V."/>
        </authorList>
    </citation>
    <scope>NUCLEOTIDE SEQUENCE [LARGE SCALE GENOMIC DNA]</scope>
    <source>
        <strain evidence="1 2">GM2012</strain>
    </source>
</reference>
<name>A0A432MJJ3_9BACT</name>
<gene>
    <name evidence="1" type="ORF">TsocGM_12120</name>
</gene>
<evidence type="ECO:0000313" key="2">
    <source>
        <dbReference type="Proteomes" id="UP000280296"/>
    </source>
</evidence>
<dbReference type="RefSeq" id="WP_126725636.1">
    <property type="nucleotide sequence ID" value="NZ_RYZH01000021.1"/>
</dbReference>
<proteinExistence type="predicted"/>
<protein>
    <submittedName>
        <fullName evidence="1">Uncharacterized protein</fullName>
    </submittedName>
</protein>
<dbReference type="Proteomes" id="UP000280296">
    <property type="component" value="Unassembled WGS sequence"/>
</dbReference>
<sequence length="98" mass="11124">MSPNLPRSSRADSPAAALQGLASRAYRLLRQGRPEDRDELRDLLDEIGRSRRLFEGIASEDLRHWFDRLEAEVAGSLEPIDEFRPRIEPSNRARVGVA</sequence>
<organism evidence="1 2">
    <name type="scientific">Tautonia sociabilis</name>
    <dbReference type="NCBI Taxonomy" id="2080755"/>
    <lineage>
        <taxon>Bacteria</taxon>
        <taxon>Pseudomonadati</taxon>
        <taxon>Planctomycetota</taxon>
        <taxon>Planctomycetia</taxon>
        <taxon>Isosphaerales</taxon>
        <taxon>Isosphaeraceae</taxon>
        <taxon>Tautonia</taxon>
    </lineage>
</organism>
<dbReference type="OrthoDB" id="9940827at2"/>
<dbReference type="AlphaFoldDB" id="A0A432MJJ3"/>
<dbReference type="EMBL" id="RYZH01000021">
    <property type="protein sequence ID" value="RUL87420.1"/>
    <property type="molecule type" value="Genomic_DNA"/>
</dbReference>
<comment type="caution">
    <text evidence="1">The sequence shown here is derived from an EMBL/GenBank/DDBJ whole genome shotgun (WGS) entry which is preliminary data.</text>
</comment>
<keyword evidence="2" id="KW-1185">Reference proteome</keyword>